<dbReference type="InterPro" id="IPR022721">
    <property type="entry name" value="DUF3561"/>
</dbReference>
<evidence type="ECO:0000313" key="2">
    <source>
        <dbReference type="EMBL" id="TPV38287.1"/>
    </source>
</evidence>
<gene>
    <name evidence="2" type="ORF">FJW01_17160</name>
</gene>
<keyword evidence="1" id="KW-1133">Transmembrane helix</keyword>
<keyword evidence="1" id="KW-0812">Transmembrane</keyword>
<sequence length="106" mass="11850">MQNITPMLARKDDASRDEPRSLLPGGVIGFLAYWCALAIPFLLFGSNTLFFFLYTWPFFLALLPVAVVTGIALSTLLSGQWLWAALATVIIVVTLFWLMFSFLSGW</sequence>
<dbReference type="Proteomes" id="UP000317747">
    <property type="component" value="Unassembled WGS sequence"/>
</dbReference>
<evidence type="ECO:0000256" key="1">
    <source>
        <dbReference type="SAM" id="Phobius"/>
    </source>
</evidence>
<dbReference type="OrthoDB" id="6414990at2"/>
<feature type="transmembrane region" description="Helical" evidence="1">
    <location>
        <begin position="49"/>
        <end position="74"/>
    </location>
</feature>
<keyword evidence="3" id="KW-1185">Reference proteome</keyword>
<keyword evidence="1" id="KW-0472">Membrane</keyword>
<dbReference type="NCBIfam" id="NF008001">
    <property type="entry name" value="PRK10726.1"/>
    <property type="match status" value="1"/>
</dbReference>
<dbReference type="EMBL" id="VHJA01000066">
    <property type="protein sequence ID" value="TPV38287.1"/>
    <property type="molecule type" value="Genomic_DNA"/>
</dbReference>
<dbReference type="Pfam" id="PF12084">
    <property type="entry name" value="DUF3561"/>
    <property type="match status" value="1"/>
</dbReference>
<accession>A0A506PXN5</accession>
<proteinExistence type="predicted"/>
<feature type="transmembrane region" description="Helical" evidence="1">
    <location>
        <begin position="81"/>
        <end position="103"/>
    </location>
</feature>
<feature type="transmembrane region" description="Helical" evidence="1">
    <location>
        <begin position="21"/>
        <end position="43"/>
    </location>
</feature>
<reference evidence="2 3" key="1">
    <citation type="submission" date="2019-06" db="EMBL/GenBank/DDBJ databases">
        <title>Taxogenomics and systematics of the genus Pantoea.</title>
        <authorList>
            <person name="Tambong J.T."/>
        </authorList>
    </citation>
    <scope>NUCLEOTIDE SEQUENCE [LARGE SCALE GENOMIC DNA]</scope>
    <source>
        <strain evidence="2 3">LMG 24200</strain>
    </source>
</reference>
<evidence type="ECO:0000313" key="3">
    <source>
        <dbReference type="Proteomes" id="UP000317747"/>
    </source>
</evidence>
<dbReference type="AlphaFoldDB" id="A0A506PXN5"/>
<comment type="caution">
    <text evidence="2">The sequence shown here is derived from an EMBL/GenBank/DDBJ whole genome shotgun (WGS) entry which is preliminary data.</text>
</comment>
<name>A0A506PXN5_9GAMM</name>
<dbReference type="RefSeq" id="WP_128085829.1">
    <property type="nucleotide sequence ID" value="NZ_CP071405.1"/>
</dbReference>
<protein>
    <submittedName>
        <fullName evidence="2">DUF3561 family protein</fullName>
    </submittedName>
</protein>
<organism evidence="2 3">
    <name type="scientific">Pantoea deleyi</name>
    <dbReference type="NCBI Taxonomy" id="470932"/>
    <lineage>
        <taxon>Bacteria</taxon>
        <taxon>Pseudomonadati</taxon>
        <taxon>Pseudomonadota</taxon>
        <taxon>Gammaproteobacteria</taxon>
        <taxon>Enterobacterales</taxon>
        <taxon>Erwiniaceae</taxon>
        <taxon>Pantoea</taxon>
    </lineage>
</organism>